<keyword evidence="3" id="KW-0012">Acyltransferase</keyword>
<organism evidence="3 4">
    <name type="scientific">Erwinia sorbitola</name>
    <dbReference type="NCBI Taxonomy" id="2681984"/>
    <lineage>
        <taxon>Bacteria</taxon>
        <taxon>Pseudomonadati</taxon>
        <taxon>Pseudomonadota</taxon>
        <taxon>Gammaproteobacteria</taxon>
        <taxon>Enterobacterales</taxon>
        <taxon>Erwiniaceae</taxon>
        <taxon>Erwinia</taxon>
    </lineage>
</organism>
<name>A0ABW9R599_9GAMM</name>
<keyword evidence="3" id="KW-0808">Transferase</keyword>
<feature type="transmembrane region" description="Helical" evidence="1">
    <location>
        <begin position="302"/>
        <end position="320"/>
    </location>
</feature>
<keyword evidence="1" id="KW-1133">Transmembrane helix</keyword>
<dbReference type="PANTHER" id="PTHR23028">
    <property type="entry name" value="ACETYLTRANSFERASE"/>
    <property type="match status" value="1"/>
</dbReference>
<feature type="transmembrane region" description="Helical" evidence="1">
    <location>
        <begin position="40"/>
        <end position="63"/>
    </location>
</feature>
<feature type="transmembrane region" description="Helical" evidence="1">
    <location>
        <begin position="200"/>
        <end position="219"/>
    </location>
</feature>
<evidence type="ECO:0000256" key="1">
    <source>
        <dbReference type="SAM" id="Phobius"/>
    </source>
</evidence>
<feature type="transmembrane region" description="Helical" evidence="1">
    <location>
        <begin position="258"/>
        <end position="281"/>
    </location>
</feature>
<evidence type="ECO:0000313" key="4">
    <source>
        <dbReference type="Proteomes" id="UP000480164"/>
    </source>
</evidence>
<feature type="transmembrane region" description="Helical" evidence="1">
    <location>
        <begin position="10"/>
        <end position="28"/>
    </location>
</feature>
<evidence type="ECO:0000313" key="3">
    <source>
        <dbReference type="EMBL" id="MTD25333.1"/>
    </source>
</evidence>
<sequence length="369" mass="42630">MDKKNTDIEVLRTLAIVFVFLAHIPGILSPDSFYWKIFNISRFGSGVDLFFCVSGFIVTRSLLSKNMHLMSFNDFRHEAKLFYIKRAWRLLPAAFFWIAVSILLAHLLKSTGAFISFRAMLKSAFFAATQTQNIFFMTCRDHGGCGNLGIYWSLSLENQFYLLLPLMLYFFNNKKLCFFMLFVFIIQFFLPRTLDNHTPVAWPIRTDAISLGVIMAVISTKDLHNKIKPKILDNSFILGLTFVILTFLLAVFTKPEPIVFFQVGLTALISGIFVYIASYNNNYFSGNRIVRSFCEYIGSRSYSLYLTHVIALATTRGFFITHNPDYSAMGTFVRLCFFFSLTFLLTEFSYRCIENKFRYSWKKKTTIDG</sequence>
<reference evidence="3 4" key="1">
    <citation type="submission" date="2019-11" db="EMBL/GenBank/DDBJ databases">
        <title>Erwinia sp. nov., isolated from feces of birds in Tibet plateau of China.</title>
        <authorList>
            <person name="Ge Y."/>
        </authorList>
    </citation>
    <scope>NUCLEOTIDE SEQUENCE [LARGE SCALE GENOMIC DNA]</scope>
    <source>
        <strain evidence="3 4">J316</strain>
    </source>
</reference>
<accession>A0ABW9R599</accession>
<comment type="caution">
    <text evidence="3">The sequence shown here is derived from an EMBL/GenBank/DDBJ whole genome shotgun (WGS) entry which is preliminary data.</text>
</comment>
<dbReference type="Pfam" id="PF01757">
    <property type="entry name" value="Acyl_transf_3"/>
    <property type="match status" value="1"/>
</dbReference>
<feature type="transmembrane region" description="Helical" evidence="1">
    <location>
        <begin position="90"/>
        <end position="108"/>
    </location>
</feature>
<protein>
    <submittedName>
        <fullName evidence="3">Acyltransferase family protein</fullName>
    </submittedName>
</protein>
<keyword evidence="1" id="KW-0812">Transmembrane</keyword>
<dbReference type="GO" id="GO:0016746">
    <property type="term" value="F:acyltransferase activity"/>
    <property type="evidence" value="ECO:0007669"/>
    <property type="project" value="UniProtKB-KW"/>
</dbReference>
<feature type="transmembrane region" description="Helical" evidence="1">
    <location>
        <begin position="332"/>
        <end position="353"/>
    </location>
</feature>
<dbReference type="EMBL" id="WLZX01000001">
    <property type="protein sequence ID" value="MTD25333.1"/>
    <property type="molecule type" value="Genomic_DNA"/>
</dbReference>
<proteinExistence type="predicted"/>
<gene>
    <name evidence="3" type="ORF">GK011_00015</name>
</gene>
<feature type="domain" description="Acyltransferase 3" evidence="2">
    <location>
        <begin position="6"/>
        <end position="345"/>
    </location>
</feature>
<feature type="transmembrane region" description="Helical" evidence="1">
    <location>
        <begin position="176"/>
        <end position="194"/>
    </location>
</feature>
<dbReference type="InterPro" id="IPR050879">
    <property type="entry name" value="Acyltransferase_3"/>
</dbReference>
<dbReference type="Proteomes" id="UP000480164">
    <property type="component" value="Unassembled WGS sequence"/>
</dbReference>
<feature type="transmembrane region" description="Helical" evidence="1">
    <location>
        <begin position="150"/>
        <end position="171"/>
    </location>
</feature>
<dbReference type="PANTHER" id="PTHR23028:SF53">
    <property type="entry name" value="ACYL_TRANSF_3 DOMAIN-CONTAINING PROTEIN"/>
    <property type="match status" value="1"/>
</dbReference>
<feature type="transmembrane region" description="Helical" evidence="1">
    <location>
        <begin position="231"/>
        <end position="252"/>
    </location>
</feature>
<evidence type="ECO:0000259" key="2">
    <source>
        <dbReference type="Pfam" id="PF01757"/>
    </source>
</evidence>
<dbReference type="InterPro" id="IPR002656">
    <property type="entry name" value="Acyl_transf_3_dom"/>
</dbReference>
<keyword evidence="1" id="KW-0472">Membrane</keyword>
<keyword evidence="4" id="KW-1185">Reference proteome</keyword>
<dbReference type="RefSeq" id="WP_154750700.1">
    <property type="nucleotide sequence ID" value="NZ_WLZX01000001.1"/>
</dbReference>